<dbReference type="Gene3D" id="3.40.50.2300">
    <property type="match status" value="1"/>
</dbReference>
<dbReference type="Gramene" id="Bo1g073610.1">
    <property type="protein sequence ID" value="Bo1g073610.1"/>
    <property type="gene ID" value="Bo1g073610"/>
</dbReference>
<evidence type="ECO:0000256" key="9">
    <source>
        <dbReference type="PROSITE-ProRule" id="PRU00169"/>
    </source>
</evidence>
<evidence type="ECO:0000256" key="3">
    <source>
        <dbReference type="ARBA" id="ARBA00022864"/>
    </source>
</evidence>
<keyword evidence="4" id="KW-0902">Two-component regulatory system</keyword>
<feature type="domain" description="Response regulatory" evidence="10">
    <location>
        <begin position="92"/>
        <end position="219"/>
    </location>
</feature>
<comment type="similarity">
    <text evidence="8">Belongs to the ARR family. Type-A subfamily.</text>
</comment>
<dbReference type="InterPro" id="IPR001789">
    <property type="entry name" value="Sig_transdc_resp-reg_receiver"/>
</dbReference>
<evidence type="ECO:0000256" key="8">
    <source>
        <dbReference type="ARBA" id="ARBA00038244"/>
    </source>
</evidence>
<reference evidence="11" key="2">
    <citation type="submission" date="2015-03" db="UniProtKB">
        <authorList>
            <consortium name="EnsemblPlants"/>
        </authorList>
    </citation>
    <scope>IDENTIFICATION</scope>
</reference>
<dbReference type="HOGENOM" id="CLU_000445_69_5_1"/>
<dbReference type="SUPFAM" id="SSF52172">
    <property type="entry name" value="CheY-like"/>
    <property type="match status" value="1"/>
</dbReference>
<dbReference type="eggNOG" id="KOG1601">
    <property type="taxonomic scope" value="Eukaryota"/>
</dbReference>
<comment type="subcellular location">
    <subcellularLocation>
        <location evidence="1">Nucleus</location>
    </subcellularLocation>
</comment>
<dbReference type="PROSITE" id="PS50110">
    <property type="entry name" value="RESPONSE_REGULATORY"/>
    <property type="match status" value="1"/>
</dbReference>
<dbReference type="CDD" id="cd17581">
    <property type="entry name" value="REC_typeA_ARR"/>
    <property type="match status" value="1"/>
</dbReference>
<dbReference type="AlphaFoldDB" id="A0A0D3A927"/>
<evidence type="ECO:0000256" key="7">
    <source>
        <dbReference type="ARBA" id="ARBA00023242"/>
    </source>
</evidence>
<reference evidence="11 12" key="1">
    <citation type="journal article" date="2014" name="Genome Biol.">
        <title>Transcriptome and methylome profiling reveals relics of genome dominance in the mesopolyploid Brassica oleracea.</title>
        <authorList>
            <person name="Parkin I.A."/>
            <person name="Koh C."/>
            <person name="Tang H."/>
            <person name="Robinson S.J."/>
            <person name="Kagale S."/>
            <person name="Clarke W.E."/>
            <person name="Town C.D."/>
            <person name="Nixon J."/>
            <person name="Krishnakumar V."/>
            <person name="Bidwell S.L."/>
            <person name="Denoeud F."/>
            <person name="Belcram H."/>
            <person name="Links M.G."/>
            <person name="Just J."/>
            <person name="Clarke C."/>
            <person name="Bender T."/>
            <person name="Huebert T."/>
            <person name="Mason A.S."/>
            <person name="Pires J.C."/>
            <person name="Barker G."/>
            <person name="Moore J."/>
            <person name="Walley P.G."/>
            <person name="Manoli S."/>
            <person name="Batley J."/>
            <person name="Edwards D."/>
            <person name="Nelson M.N."/>
            <person name="Wang X."/>
            <person name="Paterson A.H."/>
            <person name="King G."/>
            <person name="Bancroft I."/>
            <person name="Chalhoub B."/>
            <person name="Sharpe A.G."/>
        </authorList>
    </citation>
    <scope>NUCLEOTIDE SEQUENCE</scope>
    <source>
        <strain evidence="11 12">cv. TO1000</strain>
    </source>
</reference>
<evidence type="ECO:0000259" key="10">
    <source>
        <dbReference type="PROSITE" id="PS50110"/>
    </source>
</evidence>
<dbReference type="GO" id="GO:0000160">
    <property type="term" value="P:phosphorelay signal transduction system"/>
    <property type="evidence" value="ECO:0007669"/>
    <property type="project" value="UniProtKB-KW"/>
</dbReference>
<dbReference type="PANTHER" id="PTHR43874:SF94">
    <property type="entry name" value="TWO-COMPONENT RESPONSE REGULATOR ARR5"/>
    <property type="match status" value="1"/>
</dbReference>
<dbReference type="SMART" id="SM00448">
    <property type="entry name" value="REC"/>
    <property type="match status" value="1"/>
</dbReference>
<keyword evidence="3" id="KW-0932">Cytokinin signaling pathway</keyword>
<evidence type="ECO:0000256" key="2">
    <source>
        <dbReference type="ARBA" id="ARBA00022553"/>
    </source>
</evidence>
<dbReference type="InterPro" id="IPR011006">
    <property type="entry name" value="CheY-like_superfamily"/>
</dbReference>
<evidence type="ECO:0000313" key="11">
    <source>
        <dbReference type="EnsemblPlants" id="Bo1g073610.1"/>
    </source>
</evidence>
<dbReference type="STRING" id="109376.A0A0D3A927"/>
<dbReference type="InterPro" id="IPR045279">
    <property type="entry name" value="ARR-like"/>
</dbReference>
<evidence type="ECO:0000313" key="12">
    <source>
        <dbReference type="Proteomes" id="UP000032141"/>
    </source>
</evidence>
<dbReference type="OMA" id="ETINACC"/>
<organism evidence="11 12">
    <name type="scientific">Brassica oleracea var. oleracea</name>
    <dbReference type="NCBI Taxonomy" id="109376"/>
    <lineage>
        <taxon>Eukaryota</taxon>
        <taxon>Viridiplantae</taxon>
        <taxon>Streptophyta</taxon>
        <taxon>Embryophyta</taxon>
        <taxon>Tracheophyta</taxon>
        <taxon>Spermatophyta</taxon>
        <taxon>Magnoliopsida</taxon>
        <taxon>eudicotyledons</taxon>
        <taxon>Gunneridae</taxon>
        <taxon>Pentapetalae</taxon>
        <taxon>rosids</taxon>
        <taxon>malvids</taxon>
        <taxon>Brassicales</taxon>
        <taxon>Brassicaceae</taxon>
        <taxon>Brassiceae</taxon>
        <taxon>Brassica</taxon>
    </lineage>
</organism>
<dbReference type="EnsemblPlants" id="Bo1g073610.1">
    <property type="protein sequence ID" value="Bo1g073610.1"/>
    <property type="gene ID" value="Bo1g073610"/>
</dbReference>
<keyword evidence="12" id="KW-1185">Reference proteome</keyword>
<keyword evidence="5" id="KW-0805">Transcription regulation</keyword>
<dbReference type="GO" id="GO:0009736">
    <property type="term" value="P:cytokinin-activated signaling pathway"/>
    <property type="evidence" value="ECO:0007669"/>
    <property type="project" value="UniProtKB-KW"/>
</dbReference>
<evidence type="ECO:0000256" key="6">
    <source>
        <dbReference type="ARBA" id="ARBA00023163"/>
    </source>
</evidence>
<proteinExistence type="inferred from homology"/>
<dbReference type="FunFam" id="3.40.50.2300:FF:000184">
    <property type="entry name" value="Response regulator 3"/>
    <property type="match status" value="1"/>
</dbReference>
<name>A0A0D3A927_BRAOL</name>
<evidence type="ECO:0000256" key="1">
    <source>
        <dbReference type="ARBA" id="ARBA00004123"/>
    </source>
</evidence>
<protein>
    <recommendedName>
        <fullName evidence="10">Response regulatory domain-containing protein</fullName>
    </recommendedName>
</protein>
<evidence type="ECO:0000256" key="5">
    <source>
        <dbReference type="ARBA" id="ARBA00023015"/>
    </source>
</evidence>
<keyword evidence="2 9" id="KW-0597">Phosphoprotein</keyword>
<feature type="modified residue" description="4-aspartylphosphate" evidence="9">
    <location>
        <position position="152"/>
    </location>
</feature>
<keyword evidence="7" id="KW-0539">Nucleus</keyword>
<accession>A0A0D3A927</accession>
<dbReference type="GO" id="GO:0005634">
    <property type="term" value="C:nucleus"/>
    <property type="evidence" value="ECO:0007669"/>
    <property type="project" value="UniProtKB-SubCell"/>
</dbReference>
<evidence type="ECO:0000256" key="4">
    <source>
        <dbReference type="ARBA" id="ARBA00023012"/>
    </source>
</evidence>
<keyword evidence="6" id="KW-0804">Transcription</keyword>
<dbReference type="Proteomes" id="UP000032141">
    <property type="component" value="Chromosome C1"/>
</dbReference>
<dbReference type="GO" id="GO:0006355">
    <property type="term" value="P:regulation of DNA-templated transcription"/>
    <property type="evidence" value="ECO:0007669"/>
    <property type="project" value="UniProtKB-ARBA"/>
</dbReference>
<sequence length="249" mass="28197">TDKIPQICKDLSESSRYHISLSFPPLFLINPYSLSPSQNQISHFLLKSKADSLSLSISIVYRSLIDMAEVLRPEMLDISNDTSSLASPELLHVLAVDDSIVDRKFIERLLRVSSCKVTVVDSATRALQYLGLDGDNSSVGFQDLKINLIMTDYSMPGMTGYELLKKIKESSAFREIPVVIMSSENILPRIDRCLEEGAEDFLLKPVKLADVKRLRDSLMKAEERVFKNIMHKRELEANDIYSQLKRAKI</sequence>
<dbReference type="PANTHER" id="PTHR43874">
    <property type="entry name" value="TWO-COMPONENT RESPONSE REGULATOR"/>
    <property type="match status" value="1"/>
</dbReference>
<dbReference type="Pfam" id="PF00072">
    <property type="entry name" value="Response_reg"/>
    <property type="match status" value="1"/>
</dbReference>